<name>A0A197JHU7_9FUNG</name>
<protein>
    <submittedName>
        <fullName evidence="2">Uncharacterized protein</fullName>
    </submittedName>
</protein>
<evidence type="ECO:0000313" key="3">
    <source>
        <dbReference type="Proteomes" id="UP000078512"/>
    </source>
</evidence>
<dbReference type="EMBL" id="KV442102">
    <property type="protein sequence ID" value="OAQ24076.1"/>
    <property type="molecule type" value="Genomic_DNA"/>
</dbReference>
<dbReference type="Proteomes" id="UP000078512">
    <property type="component" value="Unassembled WGS sequence"/>
</dbReference>
<dbReference type="AlphaFoldDB" id="A0A197JHU7"/>
<evidence type="ECO:0000256" key="1">
    <source>
        <dbReference type="SAM" id="MobiDB-lite"/>
    </source>
</evidence>
<organism evidence="2 3">
    <name type="scientific">Linnemannia elongata AG-77</name>
    <dbReference type="NCBI Taxonomy" id="1314771"/>
    <lineage>
        <taxon>Eukaryota</taxon>
        <taxon>Fungi</taxon>
        <taxon>Fungi incertae sedis</taxon>
        <taxon>Mucoromycota</taxon>
        <taxon>Mortierellomycotina</taxon>
        <taxon>Mortierellomycetes</taxon>
        <taxon>Mortierellales</taxon>
        <taxon>Mortierellaceae</taxon>
        <taxon>Linnemannia</taxon>
    </lineage>
</organism>
<reference evidence="2 3" key="1">
    <citation type="submission" date="2016-05" db="EMBL/GenBank/DDBJ databases">
        <title>Genome sequencing reveals origins of a unique bacterial endosymbiosis in the earliest lineages of terrestrial Fungi.</title>
        <authorList>
            <consortium name="DOE Joint Genome Institute"/>
            <person name="Uehling J."/>
            <person name="Gryganskyi A."/>
            <person name="Hameed K."/>
            <person name="Tschaplinski T."/>
            <person name="Misztal P."/>
            <person name="Wu S."/>
            <person name="Desiro A."/>
            <person name="Vande Pol N."/>
            <person name="Du Z.-Y."/>
            <person name="Zienkiewicz A."/>
            <person name="Zienkiewicz K."/>
            <person name="Morin E."/>
            <person name="Tisserant E."/>
            <person name="Splivallo R."/>
            <person name="Hainaut M."/>
            <person name="Henrissat B."/>
            <person name="Ohm R."/>
            <person name="Kuo A."/>
            <person name="Yan J."/>
            <person name="Lipzen A."/>
            <person name="Nolan M."/>
            <person name="Labutti K."/>
            <person name="Barry K."/>
            <person name="Goldstein A."/>
            <person name="Labbe J."/>
            <person name="Schadt C."/>
            <person name="Tuskan G."/>
            <person name="Grigoriev I."/>
            <person name="Martin F."/>
            <person name="Vilgalys R."/>
            <person name="Bonito G."/>
        </authorList>
    </citation>
    <scope>NUCLEOTIDE SEQUENCE [LARGE SCALE GENOMIC DNA]</scope>
    <source>
        <strain evidence="2 3">AG-77</strain>
    </source>
</reference>
<gene>
    <name evidence="2" type="ORF">K457DRAFT_36120</name>
</gene>
<keyword evidence="3" id="KW-1185">Reference proteome</keyword>
<evidence type="ECO:0000313" key="2">
    <source>
        <dbReference type="EMBL" id="OAQ24076.1"/>
    </source>
</evidence>
<feature type="compositionally biased region" description="Low complexity" evidence="1">
    <location>
        <begin position="233"/>
        <end position="245"/>
    </location>
</feature>
<feature type="region of interest" description="Disordered" evidence="1">
    <location>
        <begin position="1"/>
        <end position="69"/>
    </location>
</feature>
<sequence length="382" mass="42370">MASGKRKGEALASEHPQGSAAKQARMLVGGKSRGPQPAGIETPTTTKARKQTQRQAASKSSEQAEAAATMKHPMVLQLEQANTRILQETMESIRKGGSQMQQALTASLTTQSERTYESLRSTIDLFNTNNANLAYANSGGSGGGNSSNKNNNNRTTAIPLTQASAVSSVAMHLVPALKMVVDEHTEAVTRIATELNQWTMRLMTALVGTSLSSGRTLRVDSLAAILAQQQQQYSSSSRGSGSNGAPPSPVSPITTINSQQQQRQPQFRFDRKATTIRRMLEECQRYKVCKYQDRYLGYDKATQFHSYRAEERYIQARMVIFEEVRMIMEARGVNSNNGGAREEEDAVEWLEREFLKMDGSTARFLEILKERQKLRKSQVRRV</sequence>
<dbReference type="OrthoDB" id="2427143at2759"/>
<feature type="compositionally biased region" description="Low complexity" evidence="1">
    <location>
        <begin position="53"/>
        <end position="68"/>
    </location>
</feature>
<accession>A0A197JHU7</accession>
<proteinExistence type="predicted"/>
<feature type="region of interest" description="Disordered" evidence="1">
    <location>
        <begin position="233"/>
        <end position="268"/>
    </location>
</feature>